<dbReference type="CDD" id="cd12915">
    <property type="entry name" value="PDC2_DGC_like"/>
    <property type="match status" value="1"/>
</dbReference>
<evidence type="ECO:0000256" key="4">
    <source>
        <dbReference type="ARBA" id="ARBA00022553"/>
    </source>
</evidence>
<evidence type="ECO:0000259" key="8">
    <source>
        <dbReference type="PROSITE" id="PS50109"/>
    </source>
</evidence>
<dbReference type="PANTHER" id="PTHR43047">
    <property type="entry name" value="TWO-COMPONENT HISTIDINE PROTEIN KINASE"/>
    <property type="match status" value="1"/>
</dbReference>
<evidence type="ECO:0000256" key="3">
    <source>
        <dbReference type="ARBA" id="ARBA00012438"/>
    </source>
</evidence>
<dbReference type="InterPro" id="IPR054327">
    <property type="entry name" value="His-kinase-like_sensor"/>
</dbReference>
<dbReference type="CDD" id="cd00082">
    <property type="entry name" value="HisKA"/>
    <property type="match status" value="1"/>
</dbReference>
<dbReference type="SMART" id="SM00387">
    <property type="entry name" value="HATPase_c"/>
    <property type="match status" value="1"/>
</dbReference>
<feature type="domain" description="Histidine kinase" evidence="8">
    <location>
        <begin position="353"/>
        <end position="567"/>
    </location>
</feature>
<keyword evidence="4" id="KW-0597">Phosphoprotein</keyword>
<evidence type="ECO:0000256" key="5">
    <source>
        <dbReference type="ARBA" id="ARBA00022679"/>
    </source>
</evidence>
<dbReference type="OrthoDB" id="567977at2"/>
<comment type="catalytic activity">
    <reaction evidence="1">
        <text>ATP + protein L-histidine = ADP + protein N-phospho-L-histidine.</text>
        <dbReference type="EC" id="2.7.13.3"/>
    </reaction>
</comment>
<feature type="transmembrane region" description="Helical" evidence="7">
    <location>
        <begin position="308"/>
        <end position="330"/>
    </location>
</feature>
<dbReference type="Proteomes" id="UP000072421">
    <property type="component" value="Chromosome"/>
</dbReference>
<dbReference type="Pfam" id="PF02518">
    <property type="entry name" value="HATPase_c"/>
    <property type="match status" value="1"/>
</dbReference>
<dbReference type="PROSITE" id="PS50109">
    <property type="entry name" value="HIS_KIN"/>
    <property type="match status" value="1"/>
</dbReference>
<evidence type="ECO:0000313" key="10">
    <source>
        <dbReference type="Proteomes" id="UP000072421"/>
    </source>
</evidence>
<feature type="transmembrane region" description="Helical" evidence="7">
    <location>
        <begin position="33"/>
        <end position="54"/>
    </location>
</feature>
<dbReference type="SUPFAM" id="SSF55874">
    <property type="entry name" value="ATPase domain of HSP90 chaperone/DNA topoisomerase II/histidine kinase"/>
    <property type="match status" value="1"/>
</dbReference>
<comment type="subcellular location">
    <subcellularLocation>
        <location evidence="2">Cell inner membrane</location>
        <topology evidence="2">Multi-pass membrane protein</topology>
    </subcellularLocation>
</comment>
<dbReference type="InterPro" id="IPR005467">
    <property type="entry name" value="His_kinase_dom"/>
</dbReference>
<name>A0A127PBW5_9BURK</name>
<keyword evidence="6 9" id="KW-0418">Kinase</keyword>
<evidence type="ECO:0000256" key="2">
    <source>
        <dbReference type="ARBA" id="ARBA00004429"/>
    </source>
</evidence>
<dbReference type="SUPFAM" id="SSF47384">
    <property type="entry name" value="Homodimeric domain of signal transducing histidine kinase"/>
    <property type="match status" value="1"/>
</dbReference>
<dbReference type="EMBL" id="CP013232">
    <property type="protein sequence ID" value="AMO95114.1"/>
    <property type="molecule type" value="Genomic_DNA"/>
</dbReference>
<dbReference type="InterPro" id="IPR036097">
    <property type="entry name" value="HisK_dim/P_sf"/>
</dbReference>
<keyword evidence="7" id="KW-0812">Transmembrane</keyword>
<gene>
    <name evidence="9" type="ORF">CFter6_2442</name>
</gene>
<dbReference type="Gene3D" id="3.30.565.10">
    <property type="entry name" value="Histidine kinase-like ATPase, C-terminal domain"/>
    <property type="match status" value="1"/>
</dbReference>
<dbReference type="Gene3D" id="1.10.287.130">
    <property type="match status" value="1"/>
</dbReference>
<dbReference type="PANTHER" id="PTHR43047:SF72">
    <property type="entry name" value="OSMOSENSING HISTIDINE PROTEIN KINASE SLN1"/>
    <property type="match status" value="1"/>
</dbReference>
<evidence type="ECO:0000313" key="9">
    <source>
        <dbReference type="EMBL" id="AMO95114.1"/>
    </source>
</evidence>
<dbReference type="EC" id="2.7.13.3" evidence="3"/>
<sequence>MVVLPMTDFSFTAVLKKIQKSDVAIALPRRSDIRLAILFFASALIACIWVVTLYDEASETQRELEKVGRDAQNVARAFDENISHVIEQADEASDLLKFQYERFGAKLSSPEYRDAWLMQGNLANRFFILDEHGKQVYANEDIVLNDGLIADHMQLHLGHDSGQLLFLAKPVRDRVSGEWSMQASRRLNRPDGSFSGVVGVSISNEAVTRFYHQINVGQDGAISVVGDEGTIKAREPDGAKAIGMDFSGRPSFAVMKQRKQGYLTSNGVVDGKRRTYAYRHLENYPLMVIVGISVEEAMQPFYNNRFRGYVLAAFSTGVVVVFTIFILFMANGLVSTGRVATLANQAKSQFLANMSHELRTPLNGILGYAELLREDLVGTDEQHFAQAIHDSGTHLLLLVNTVLDLERIAAGKMEVFIATENLRELMQKIVASHASTAMRKGIALRLVLSPALPVEFACDRGKLIRVLNNLIHNALKYTDQGAVTVRVLQGDGVLIFRVVDTGEGIPAELQRIIFEKFAQVDGSDMRAQAGSGLGLALAKELVKFMGGTIAVRSRVGKGSIFAFTLPI</sequence>
<keyword evidence="7" id="KW-0472">Membrane</keyword>
<organism evidence="9">
    <name type="scientific">Collimonas fungivorans</name>
    <dbReference type="NCBI Taxonomy" id="158899"/>
    <lineage>
        <taxon>Bacteria</taxon>
        <taxon>Pseudomonadati</taxon>
        <taxon>Pseudomonadota</taxon>
        <taxon>Betaproteobacteria</taxon>
        <taxon>Burkholderiales</taxon>
        <taxon>Oxalobacteraceae</taxon>
        <taxon>Collimonas</taxon>
    </lineage>
</organism>
<evidence type="ECO:0000256" key="1">
    <source>
        <dbReference type="ARBA" id="ARBA00000085"/>
    </source>
</evidence>
<dbReference type="CDD" id="cd16922">
    <property type="entry name" value="HATPase_EvgS-ArcB-TorS-like"/>
    <property type="match status" value="1"/>
</dbReference>
<dbReference type="InterPro" id="IPR003594">
    <property type="entry name" value="HATPase_dom"/>
</dbReference>
<dbReference type="GO" id="GO:0009927">
    <property type="term" value="F:histidine phosphotransfer kinase activity"/>
    <property type="evidence" value="ECO:0007669"/>
    <property type="project" value="TreeGrafter"/>
</dbReference>
<protein>
    <recommendedName>
        <fullName evidence="3">histidine kinase</fullName>
        <ecNumber evidence="3">2.7.13.3</ecNumber>
    </recommendedName>
</protein>
<keyword evidence="5" id="KW-0808">Transferase</keyword>
<dbReference type="PRINTS" id="PR00344">
    <property type="entry name" value="BCTRLSENSOR"/>
</dbReference>
<dbReference type="FunFam" id="3.30.565.10:FF:000006">
    <property type="entry name" value="Sensor histidine kinase WalK"/>
    <property type="match status" value="1"/>
</dbReference>
<accession>A0A127PBW5</accession>
<keyword evidence="7" id="KW-1133">Transmembrane helix</keyword>
<proteinExistence type="predicted"/>
<dbReference type="CDD" id="cd12914">
    <property type="entry name" value="PDC1_DGC_like"/>
    <property type="match status" value="1"/>
</dbReference>
<dbReference type="SMART" id="SM00388">
    <property type="entry name" value="HisKA"/>
    <property type="match status" value="1"/>
</dbReference>
<dbReference type="PATRIC" id="fig|158899.10.peg.2436"/>
<dbReference type="AlphaFoldDB" id="A0A127PBW5"/>
<dbReference type="Pfam" id="PF00512">
    <property type="entry name" value="HisKA"/>
    <property type="match status" value="1"/>
</dbReference>
<dbReference type="Gene3D" id="3.30.450.20">
    <property type="entry name" value="PAS domain"/>
    <property type="match status" value="2"/>
</dbReference>
<dbReference type="InterPro" id="IPR004358">
    <property type="entry name" value="Sig_transdc_His_kin-like_C"/>
</dbReference>
<dbReference type="GO" id="GO:0000155">
    <property type="term" value="F:phosphorelay sensor kinase activity"/>
    <property type="evidence" value="ECO:0007669"/>
    <property type="project" value="InterPro"/>
</dbReference>
<dbReference type="GO" id="GO:0005886">
    <property type="term" value="C:plasma membrane"/>
    <property type="evidence" value="ECO:0007669"/>
    <property type="project" value="UniProtKB-SubCell"/>
</dbReference>
<dbReference type="InterPro" id="IPR036890">
    <property type="entry name" value="HATPase_C_sf"/>
</dbReference>
<evidence type="ECO:0000256" key="7">
    <source>
        <dbReference type="SAM" id="Phobius"/>
    </source>
</evidence>
<dbReference type="Pfam" id="PF22588">
    <property type="entry name" value="dCache_1_like"/>
    <property type="match status" value="1"/>
</dbReference>
<evidence type="ECO:0000256" key="6">
    <source>
        <dbReference type="ARBA" id="ARBA00022777"/>
    </source>
</evidence>
<dbReference type="InterPro" id="IPR003661">
    <property type="entry name" value="HisK_dim/P_dom"/>
</dbReference>
<reference evidence="9 10" key="1">
    <citation type="submission" date="2015-11" db="EMBL/GenBank/DDBJ databases">
        <title>Exploring the genomic traits of fungus-feeding bacterial genus Collimonas.</title>
        <authorList>
            <person name="Song C."/>
            <person name="Schmidt R."/>
            <person name="de Jager V."/>
            <person name="Krzyzanowska D."/>
            <person name="Jongedijk E."/>
            <person name="Cankar K."/>
            <person name="Beekwilder J."/>
            <person name="van Veen A."/>
            <person name="de Boer W."/>
            <person name="van Veen J.A."/>
            <person name="Garbeva P."/>
        </authorList>
    </citation>
    <scope>NUCLEOTIDE SEQUENCE [LARGE SCALE GENOMIC DNA]</scope>
    <source>
        <strain evidence="9 10">Ter6</strain>
    </source>
</reference>